<gene>
    <name evidence="1" type="ORF">AGRI_11552</name>
</gene>
<organism evidence="1 2">
    <name type="scientific">Alishewanella agri BL06</name>
    <dbReference type="NCBI Taxonomy" id="1195246"/>
    <lineage>
        <taxon>Bacteria</taxon>
        <taxon>Pseudomonadati</taxon>
        <taxon>Pseudomonadota</taxon>
        <taxon>Gammaproteobacteria</taxon>
        <taxon>Alteromonadales</taxon>
        <taxon>Alteromonadaceae</taxon>
        <taxon>Alishewanella</taxon>
    </lineage>
</organism>
<dbReference type="eggNOG" id="COG0834">
    <property type="taxonomic scope" value="Bacteria"/>
</dbReference>
<evidence type="ECO:0000313" key="1">
    <source>
        <dbReference type="EMBL" id="EIW88283.1"/>
    </source>
</evidence>
<evidence type="ECO:0000313" key="2">
    <source>
        <dbReference type="Proteomes" id="UP000035062"/>
    </source>
</evidence>
<keyword evidence="2" id="KW-1185">Reference proteome</keyword>
<name>I8U8I1_9ALTE</name>
<evidence type="ECO:0008006" key="3">
    <source>
        <dbReference type="Google" id="ProtNLM"/>
    </source>
</evidence>
<dbReference type="RefSeq" id="WP_008985134.1">
    <property type="nucleotide sequence ID" value="NZ_AKKU01000021.1"/>
</dbReference>
<comment type="caution">
    <text evidence="1">The sequence shown here is derived from an EMBL/GenBank/DDBJ whole genome shotgun (WGS) entry which is preliminary data.</text>
</comment>
<reference evidence="1 2" key="1">
    <citation type="journal article" date="2012" name="J. Bacteriol.">
        <title>Genome Sequence of Pectin-Degrading Alishewanella agri, Isolated from Landfill Soil.</title>
        <authorList>
            <person name="Kim J."/>
            <person name="Jung J."/>
            <person name="Sung J.S."/>
            <person name="Chun J."/>
            <person name="Park W."/>
        </authorList>
    </citation>
    <scope>NUCLEOTIDE SEQUENCE [LARGE SCALE GENOMIC DNA]</scope>
    <source>
        <strain evidence="1 2">BL06</strain>
    </source>
</reference>
<dbReference type="PATRIC" id="fig|1195246.3.peg.2291"/>
<dbReference type="STRING" id="1195246.AGRI_11552"/>
<dbReference type="EMBL" id="AKKU01000021">
    <property type="protein sequence ID" value="EIW88283.1"/>
    <property type="molecule type" value="Genomic_DNA"/>
</dbReference>
<dbReference type="Proteomes" id="UP000035062">
    <property type="component" value="Unassembled WGS sequence"/>
</dbReference>
<proteinExistence type="predicted"/>
<accession>I8U8I1</accession>
<protein>
    <recommendedName>
        <fullName evidence="3">Solute-binding protein family 3/N-terminal domain-containing protein</fullName>
    </recommendedName>
</protein>
<dbReference type="AlphaFoldDB" id="I8U8I1"/>
<sequence>MYQGLVLSLLMGLSLPERPTVIWLQTDWAPHQIVEGPMRGQGTFDVLQQRVTALLPQYSHQDRLISLGRVEVFFQQPRETVCITGSLYTAERASNRYYSLPMAVGPGFSINYVRGSRVAAYVNDSLQIDIKKLVQDEKLLGAYQPNRYYPQVMQPILANTANHLIKTEFTSELNAAALLISKRVDYVVEYPERMQFYQRELQQTAEIESAALQGASADSVSYITCSQTELGKQLIADINQVLPQIWLAPDFKDVLFYWLDDNAKQVLSAKFSEIQQQMAEKNRP</sequence>